<evidence type="ECO:0000313" key="1">
    <source>
        <dbReference type="EMBL" id="KUN62185.1"/>
    </source>
</evidence>
<evidence type="ECO:0008006" key="3">
    <source>
        <dbReference type="Google" id="ProtNLM"/>
    </source>
</evidence>
<evidence type="ECO:0000313" key="2">
    <source>
        <dbReference type="Proteomes" id="UP000053669"/>
    </source>
</evidence>
<accession>A0A101RUX3</accession>
<proteinExistence type="predicted"/>
<dbReference type="STRING" id="58343.AQJ46_33280"/>
<reference evidence="1 2" key="1">
    <citation type="submission" date="2015-10" db="EMBL/GenBank/DDBJ databases">
        <title>Draft genome sequence of Streptomyces canus DSM 40017, type strain for the species Streptomyces canus.</title>
        <authorList>
            <person name="Ruckert C."/>
            <person name="Winkler A."/>
            <person name="Kalinowski J."/>
            <person name="Kampfer P."/>
            <person name="Glaeser S."/>
        </authorList>
    </citation>
    <scope>NUCLEOTIDE SEQUENCE [LARGE SCALE GENOMIC DNA]</scope>
    <source>
        <strain evidence="1 2">DSM 40017</strain>
    </source>
</reference>
<dbReference type="Proteomes" id="UP000053669">
    <property type="component" value="Unassembled WGS sequence"/>
</dbReference>
<dbReference type="RefSeq" id="WP_059209091.1">
    <property type="nucleotide sequence ID" value="NZ_JBEXNU010000002.1"/>
</dbReference>
<comment type="caution">
    <text evidence="1">The sequence shown here is derived from an EMBL/GenBank/DDBJ whole genome shotgun (WGS) entry which is preliminary data.</text>
</comment>
<gene>
    <name evidence="1" type="ORF">AQJ46_33280</name>
</gene>
<protein>
    <recommendedName>
        <fullName evidence="3">ESX-1 secretion-associated protein</fullName>
    </recommendedName>
</protein>
<dbReference type="EMBL" id="LMWU01000039">
    <property type="protein sequence ID" value="KUN62185.1"/>
    <property type="molecule type" value="Genomic_DNA"/>
</dbReference>
<sequence>MTDGFSVDLDALRKAASGISTTLDAMATKKVSDIDAPKDAFGHDSLASAVVDFCDRWNIGVSHLATDGSEVSDRLNHCVQSYEAAEKHIQLSAEGILKSSSGTDPGAS</sequence>
<name>A0A101RUX3_9ACTN</name>
<organism evidence="1 2">
    <name type="scientific">Streptomyces canus</name>
    <dbReference type="NCBI Taxonomy" id="58343"/>
    <lineage>
        <taxon>Bacteria</taxon>
        <taxon>Bacillati</taxon>
        <taxon>Actinomycetota</taxon>
        <taxon>Actinomycetes</taxon>
        <taxon>Kitasatosporales</taxon>
        <taxon>Streptomycetaceae</taxon>
        <taxon>Streptomyces</taxon>
        <taxon>Streptomyces aurantiacus group</taxon>
    </lineage>
</organism>
<dbReference type="AlphaFoldDB" id="A0A101RUX3"/>